<sequence>TDGEEKSKDEDYLTEDDALLLLKTDKTDFDEYYTCGQVDEFLDEKADKTQLIDSYSKSEDDALLLLNADKTQLIDSYSKTEDDALLLPKADKTDFDNFVDLTSAQTESGQKQFSIVTVASVANKKYSSRKKKGFVFATTDEINTWMEDQDNVANLAIGDILYIIDTEVIDYWWDGTSLRMLETELPDISNVVTLFVPQLEMEMQQLIYLLMEILQHQRKIIRYDNNSVFLAGSGVKAIADIYASVNLSNYFEKGEVDSLFETITGQKQFNSNVTAASFTKSGADNTVVLLGIGGTKPLSELGGSVDDSNYVKKTSKSLQVIRRYIRKSMQDADDEPSEEDEDYITKSKVANQYVSLGGNQQIIGTKSFNDSVTAAGFIKQNGTNQQVLLANGSTKPLSEFASGNVDDDDYVKKTGQGTQEIEGNLIRSGSEISFENLQPFQYITKQDAKYGFVQKEGQLV</sequence>
<dbReference type="Proteomes" id="UP000324800">
    <property type="component" value="Unassembled WGS sequence"/>
</dbReference>
<evidence type="ECO:0000313" key="2">
    <source>
        <dbReference type="Proteomes" id="UP000324800"/>
    </source>
</evidence>
<dbReference type="EMBL" id="SNRW01022672">
    <property type="protein sequence ID" value="KAA6363620.1"/>
    <property type="molecule type" value="Genomic_DNA"/>
</dbReference>
<protein>
    <submittedName>
        <fullName evidence="1">Uncharacterized protein</fullName>
    </submittedName>
</protein>
<proteinExistence type="predicted"/>
<gene>
    <name evidence="1" type="ORF">EZS28_040853</name>
</gene>
<comment type="caution">
    <text evidence="1">The sequence shown here is derived from an EMBL/GenBank/DDBJ whole genome shotgun (WGS) entry which is preliminary data.</text>
</comment>
<feature type="non-terminal residue" evidence="1">
    <location>
        <position position="1"/>
    </location>
</feature>
<organism evidence="1 2">
    <name type="scientific">Streblomastix strix</name>
    <dbReference type="NCBI Taxonomy" id="222440"/>
    <lineage>
        <taxon>Eukaryota</taxon>
        <taxon>Metamonada</taxon>
        <taxon>Preaxostyla</taxon>
        <taxon>Oxymonadida</taxon>
        <taxon>Streblomastigidae</taxon>
        <taxon>Streblomastix</taxon>
    </lineage>
</organism>
<dbReference type="AlphaFoldDB" id="A0A5J4U0C7"/>
<reference evidence="1 2" key="1">
    <citation type="submission" date="2019-03" db="EMBL/GenBank/DDBJ databases">
        <title>Single cell metagenomics reveals metabolic interactions within the superorganism composed of flagellate Streblomastix strix and complex community of Bacteroidetes bacteria on its surface.</title>
        <authorList>
            <person name="Treitli S.C."/>
            <person name="Kolisko M."/>
            <person name="Husnik F."/>
            <person name="Keeling P."/>
            <person name="Hampl V."/>
        </authorList>
    </citation>
    <scope>NUCLEOTIDE SEQUENCE [LARGE SCALE GENOMIC DNA]</scope>
    <source>
        <strain evidence="1">ST1C</strain>
    </source>
</reference>
<accession>A0A5J4U0C7</accession>
<name>A0A5J4U0C7_9EUKA</name>
<evidence type="ECO:0000313" key="1">
    <source>
        <dbReference type="EMBL" id="KAA6363620.1"/>
    </source>
</evidence>